<evidence type="ECO:0000256" key="15">
    <source>
        <dbReference type="SAM" id="MobiDB-lite"/>
    </source>
</evidence>
<dbReference type="PROSITE" id="PS51918">
    <property type="entry name" value="RADICAL_SAM"/>
    <property type="match status" value="1"/>
</dbReference>
<keyword evidence="5" id="KW-0949">S-adenosyl-L-methionine</keyword>
<evidence type="ECO:0000313" key="18">
    <source>
        <dbReference type="Proteomes" id="UP000246991"/>
    </source>
</evidence>
<dbReference type="EC" id="4.1.99.22" evidence="3"/>
<dbReference type="InterPro" id="IPR013785">
    <property type="entry name" value="Aldolase_TIM"/>
</dbReference>
<evidence type="ECO:0000256" key="6">
    <source>
        <dbReference type="ARBA" id="ARBA00022723"/>
    </source>
</evidence>
<evidence type="ECO:0000256" key="10">
    <source>
        <dbReference type="ARBA" id="ARBA00023128"/>
    </source>
</evidence>
<dbReference type="CDD" id="cd21117">
    <property type="entry name" value="Twitch_MoaA"/>
    <property type="match status" value="1"/>
</dbReference>
<sequence length="396" mass="43781">MPLREWGISGSPPGSVSGALTSRLRESGTGRLERIKNAKPFSEFLTDGFGRKHTYLRISVTERCNLRCVYCMPAEGVPLSPPAHLLSTPEILEIARLFVSQGVTKIRLTGGEPTVRKDIVELVEELGKLRSIGLRELAITSNGIALHRKLQRMVDAGLTGLNLSLDTLDPFQFQIMTRRKGLETVLKTIDTALGMGFGEGGSGKVLKINSVVMKGVNDHEIVDFVEMTRDKPIEVRFIEYMPFDGNKWSKNKMVSYNDMVSRIKETHPTLQKLASQRPNDTSKTWGVPGFRGRVGFITSMTHNFCGSCNRLRITGDGNLKVCLFGEAEVSLRDMMRKYRGRDLEVGGVGEAAGGREEMESELLQVIGKAVGNKKEKHAGMGELENMKNRPMILIGG</sequence>
<dbReference type="InterPro" id="IPR010505">
    <property type="entry name" value="MoaA_twitch"/>
</dbReference>
<evidence type="ECO:0000256" key="2">
    <source>
        <dbReference type="ARBA" id="ARBA00005046"/>
    </source>
</evidence>
<keyword evidence="11" id="KW-0342">GTP-binding</keyword>
<dbReference type="SMART" id="SM00729">
    <property type="entry name" value="Elp3"/>
    <property type="match status" value="1"/>
</dbReference>
<dbReference type="InterPro" id="IPR050105">
    <property type="entry name" value="MoCo_biosynth_MoaA/MoaC"/>
</dbReference>
<dbReference type="GO" id="GO:0005525">
    <property type="term" value="F:GTP binding"/>
    <property type="evidence" value="ECO:0007669"/>
    <property type="project" value="UniProtKB-KW"/>
</dbReference>
<evidence type="ECO:0000256" key="3">
    <source>
        <dbReference type="ARBA" id="ARBA00012167"/>
    </source>
</evidence>
<evidence type="ECO:0000256" key="5">
    <source>
        <dbReference type="ARBA" id="ARBA00022691"/>
    </source>
</evidence>
<dbReference type="NCBIfam" id="TIGR02666">
    <property type="entry name" value="moaA"/>
    <property type="match status" value="1"/>
</dbReference>
<dbReference type="InterPro" id="IPR006638">
    <property type="entry name" value="Elp3/MiaA/NifB-like_rSAM"/>
</dbReference>
<keyword evidence="4" id="KW-0004">4Fe-4S</keyword>
<dbReference type="PROSITE" id="PS01305">
    <property type="entry name" value="MOAA_NIFB_PQQE"/>
    <property type="match status" value="1"/>
</dbReference>
<comment type="cofactor">
    <cofactor evidence="1">
        <name>[4Fe-4S] cluster</name>
        <dbReference type="ChEBI" id="CHEBI:49883"/>
    </cofactor>
</comment>
<dbReference type="SUPFAM" id="SSF102114">
    <property type="entry name" value="Radical SAM enzymes"/>
    <property type="match status" value="1"/>
</dbReference>
<feature type="domain" description="Radical SAM core" evidence="16">
    <location>
        <begin position="48"/>
        <end position="277"/>
    </location>
</feature>
<evidence type="ECO:0000256" key="7">
    <source>
        <dbReference type="ARBA" id="ARBA00022741"/>
    </source>
</evidence>
<dbReference type="HAMAP" id="MF_01225_B">
    <property type="entry name" value="MoaA_B"/>
    <property type="match status" value="1"/>
</dbReference>
<evidence type="ECO:0000256" key="9">
    <source>
        <dbReference type="ARBA" id="ARBA00023014"/>
    </source>
</evidence>
<evidence type="ECO:0000256" key="1">
    <source>
        <dbReference type="ARBA" id="ARBA00001966"/>
    </source>
</evidence>
<dbReference type="InterPro" id="IPR058240">
    <property type="entry name" value="rSAM_sf"/>
</dbReference>
<dbReference type="CDD" id="cd01335">
    <property type="entry name" value="Radical_SAM"/>
    <property type="match status" value="1"/>
</dbReference>
<proteinExistence type="inferred from homology"/>
<dbReference type="SFLD" id="SFLDG01386">
    <property type="entry name" value="main_SPASM_domain-containing"/>
    <property type="match status" value="1"/>
</dbReference>
<accession>A0A317T066</accession>
<comment type="caution">
    <text evidence="17">The sequence shown here is derived from an EMBL/GenBank/DDBJ whole genome shotgun (WGS) entry which is preliminary data.</text>
</comment>
<feature type="compositionally biased region" description="Low complexity" evidence="15">
    <location>
        <begin position="7"/>
        <end position="18"/>
    </location>
</feature>
<keyword evidence="18" id="KW-1185">Reference proteome</keyword>
<protein>
    <recommendedName>
        <fullName evidence="3">GTP 3',8-cyclase</fullName>
        <ecNumber evidence="3">4.1.99.22</ecNumber>
    </recommendedName>
</protein>
<dbReference type="SFLD" id="SFLDS00029">
    <property type="entry name" value="Radical_SAM"/>
    <property type="match status" value="1"/>
</dbReference>
<dbReference type="Pfam" id="PF04055">
    <property type="entry name" value="Radical_SAM"/>
    <property type="match status" value="1"/>
</dbReference>
<reference evidence="17 18" key="1">
    <citation type="submission" date="2018-03" db="EMBL/GenBank/DDBJ databases">
        <title>Genomes of Pezizomycetes fungi and the evolution of truffles.</title>
        <authorList>
            <person name="Murat C."/>
            <person name="Payen T."/>
            <person name="Noel B."/>
            <person name="Kuo A."/>
            <person name="Martin F.M."/>
        </authorList>
    </citation>
    <scope>NUCLEOTIDE SEQUENCE [LARGE SCALE GENOMIC DNA]</scope>
    <source>
        <strain evidence="17">091103-1</strain>
    </source>
</reference>
<evidence type="ECO:0000256" key="13">
    <source>
        <dbReference type="ARBA" id="ARBA00023239"/>
    </source>
</evidence>
<dbReference type="EMBL" id="PYWC01000004">
    <property type="protein sequence ID" value="PWW80072.1"/>
    <property type="molecule type" value="Genomic_DNA"/>
</dbReference>
<keyword evidence="6" id="KW-0479">Metal-binding</keyword>
<evidence type="ECO:0000259" key="16">
    <source>
        <dbReference type="PROSITE" id="PS51918"/>
    </source>
</evidence>
<dbReference type="Proteomes" id="UP000246991">
    <property type="component" value="Unassembled WGS sequence"/>
</dbReference>
<dbReference type="GO" id="GO:0061799">
    <property type="term" value="F:cyclic pyranopterin monophosphate synthase activity"/>
    <property type="evidence" value="ECO:0007669"/>
    <property type="project" value="TreeGrafter"/>
</dbReference>
<dbReference type="GO" id="GO:0046872">
    <property type="term" value="F:metal ion binding"/>
    <property type="evidence" value="ECO:0007669"/>
    <property type="project" value="UniProtKB-KW"/>
</dbReference>
<gene>
    <name evidence="17" type="ORF">C7212DRAFT_349565</name>
</gene>
<keyword evidence="10" id="KW-0496">Mitochondrion</keyword>
<evidence type="ECO:0000256" key="14">
    <source>
        <dbReference type="ARBA" id="ARBA00048697"/>
    </source>
</evidence>
<evidence type="ECO:0000313" key="17">
    <source>
        <dbReference type="EMBL" id="PWW80072.1"/>
    </source>
</evidence>
<dbReference type="UniPathway" id="UPA00344"/>
<dbReference type="PANTHER" id="PTHR22960">
    <property type="entry name" value="MOLYBDOPTERIN COFACTOR SYNTHESIS PROTEIN A"/>
    <property type="match status" value="1"/>
</dbReference>
<evidence type="ECO:0000256" key="8">
    <source>
        <dbReference type="ARBA" id="ARBA00023004"/>
    </source>
</evidence>
<evidence type="ECO:0000256" key="12">
    <source>
        <dbReference type="ARBA" id="ARBA00023150"/>
    </source>
</evidence>
<dbReference type="InterPro" id="IPR000385">
    <property type="entry name" value="MoaA_NifB_PqqE_Fe-S-bd_CS"/>
</dbReference>
<dbReference type="GO" id="GO:0061798">
    <property type="term" value="F:GTP 3',8'-cyclase activity"/>
    <property type="evidence" value="ECO:0007669"/>
    <property type="project" value="UniProtKB-EC"/>
</dbReference>
<name>A0A317T066_9PEZI</name>
<dbReference type="SFLD" id="SFLDG01383">
    <property type="entry name" value="cyclic_pyranopterin_phosphate"/>
    <property type="match status" value="1"/>
</dbReference>
<dbReference type="Gene3D" id="3.20.20.70">
    <property type="entry name" value="Aldolase class I"/>
    <property type="match status" value="1"/>
</dbReference>
<keyword evidence="7" id="KW-0547">Nucleotide-binding</keyword>
<keyword evidence="13" id="KW-0456">Lyase</keyword>
<keyword evidence="12" id="KW-0501">Molybdenum cofactor biosynthesis</keyword>
<dbReference type="InterPro" id="IPR013483">
    <property type="entry name" value="MoaA"/>
</dbReference>
<dbReference type="PANTHER" id="PTHR22960:SF0">
    <property type="entry name" value="MOLYBDENUM COFACTOR BIOSYNTHESIS PROTEIN 1"/>
    <property type="match status" value="1"/>
</dbReference>
<dbReference type="STRING" id="42249.A0A317T066"/>
<keyword evidence="9" id="KW-0411">Iron-sulfur</keyword>
<dbReference type="InterPro" id="IPR007197">
    <property type="entry name" value="rSAM"/>
</dbReference>
<evidence type="ECO:0000256" key="4">
    <source>
        <dbReference type="ARBA" id="ARBA00022485"/>
    </source>
</evidence>
<keyword evidence="8" id="KW-0408">Iron</keyword>
<dbReference type="Pfam" id="PF06463">
    <property type="entry name" value="Mob_synth_C"/>
    <property type="match status" value="1"/>
</dbReference>
<dbReference type="OrthoDB" id="429626at2759"/>
<dbReference type="InterPro" id="IPR040064">
    <property type="entry name" value="MoaA-like"/>
</dbReference>
<feature type="region of interest" description="Disordered" evidence="15">
    <location>
        <begin position="1"/>
        <end position="21"/>
    </location>
</feature>
<organism evidence="17 18">
    <name type="scientific">Tuber magnatum</name>
    <name type="common">white Piedmont truffle</name>
    <dbReference type="NCBI Taxonomy" id="42249"/>
    <lineage>
        <taxon>Eukaryota</taxon>
        <taxon>Fungi</taxon>
        <taxon>Dikarya</taxon>
        <taxon>Ascomycota</taxon>
        <taxon>Pezizomycotina</taxon>
        <taxon>Pezizomycetes</taxon>
        <taxon>Pezizales</taxon>
        <taxon>Tuberaceae</taxon>
        <taxon>Tuber</taxon>
    </lineage>
</organism>
<dbReference type="GO" id="GO:0051539">
    <property type="term" value="F:4 iron, 4 sulfur cluster binding"/>
    <property type="evidence" value="ECO:0007669"/>
    <property type="project" value="UniProtKB-KW"/>
</dbReference>
<comment type="catalytic activity">
    <reaction evidence="14">
        <text>GTP + AH2 + S-adenosyl-L-methionine = (8S)-3',8-cyclo-7,8-dihydroguanosine 5'-triphosphate + 5'-deoxyadenosine + L-methionine + A + H(+)</text>
        <dbReference type="Rhea" id="RHEA:49576"/>
        <dbReference type="ChEBI" id="CHEBI:13193"/>
        <dbReference type="ChEBI" id="CHEBI:15378"/>
        <dbReference type="ChEBI" id="CHEBI:17319"/>
        <dbReference type="ChEBI" id="CHEBI:17499"/>
        <dbReference type="ChEBI" id="CHEBI:37565"/>
        <dbReference type="ChEBI" id="CHEBI:57844"/>
        <dbReference type="ChEBI" id="CHEBI:59789"/>
        <dbReference type="ChEBI" id="CHEBI:131766"/>
        <dbReference type="EC" id="4.1.99.22"/>
    </reaction>
</comment>
<dbReference type="SFLD" id="SFLDG01067">
    <property type="entry name" value="SPASM/twitch_domain_containing"/>
    <property type="match status" value="1"/>
</dbReference>
<dbReference type="AlphaFoldDB" id="A0A317T066"/>
<evidence type="ECO:0000256" key="11">
    <source>
        <dbReference type="ARBA" id="ARBA00023134"/>
    </source>
</evidence>
<comment type="pathway">
    <text evidence="2">Cofactor biosynthesis; molybdopterin biosynthesis.</text>
</comment>
<dbReference type="GO" id="GO:0006777">
    <property type="term" value="P:Mo-molybdopterin cofactor biosynthetic process"/>
    <property type="evidence" value="ECO:0007669"/>
    <property type="project" value="UniProtKB-KW"/>
</dbReference>